<protein>
    <submittedName>
        <fullName evidence="2">Uncharacterized protein</fullName>
    </submittedName>
</protein>
<gene>
    <name evidence="2" type="ORF">B5J99_13085</name>
</gene>
<accession>A0ABN5BBS1</accession>
<dbReference type="EMBL" id="CP020083">
    <property type="protein sequence ID" value="ASR52275.1"/>
    <property type="molecule type" value="Genomic_DNA"/>
</dbReference>
<sequence length="540" mass="58067">MNAKLALSTLLAMSAAAPVLASAPDDTATGRHIVRTVPLPEDVTIDSATYTPSGKLLLAIMTSGAENPRDITLATINDDGTGMRVFFKQKIPERAKDNGLRYMVFADNRRIFTGDFIIECRRSLERCRNPEILPVTFPPEVAAGPNIAHRWSEIVVAPDNRTISWTTLLSNYAAVVMTGELVKTGKGYVISKPQIISTLEPFKPDPQHPDGVIPEPLRGGEVKQFVNGGAALSFAGGLNRVLANSTIQDLATGAVKPVTDTPSYTETTIFSPDEKLGITMSTRFSPATDLAILGLVPRPHPATLNMGLNMFAYTHSVTGVRKAREGNVGPALIDIKTSMTQPGYQGTNLNTSPDWVFYSPMSWHPGSKRASWVEGLRGRTAKRIQIVELPDYRAGPAVPAKATPSDLPYASSDMSVIPALVGRSQEIDVKVFGRSSGHITFRRTAARIEKTYVDYSDDGRNVWSGSETTDVNPRGNSTYSAKLTLTGETAGAMDLTVTFGPLGGDHPAGLIFEPDAAGNPQTRGFAEYQGQRLTVAGLVP</sequence>
<reference evidence="2 3" key="1">
    <citation type="submission" date="2017-03" db="EMBL/GenBank/DDBJ databases">
        <title>Complete genome sequence of Blastomonas fulva degrading microcsystin LR.</title>
        <authorList>
            <person name="Lee H.-g."/>
            <person name="Jin L."/>
            <person name="oh H.-M."/>
        </authorList>
    </citation>
    <scope>NUCLEOTIDE SEQUENCE [LARGE SCALE GENOMIC DNA]</scope>
    <source>
        <strain evidence="2 3">T2</strain>
    </source>
</reference>
<keyword evidence="3" id="KW-1185">Reference proteome</keyword>
<feature type="signal peptide" evidence="1">
    <location>
        <begin position="1"/>
        <end position="21"/>
    </location>
</feature>
<proteinExistence type="predicted"/>
<evidence type="ECO:0000313" key="3">
    <source>
        <dbReference type="Proteomes" id="UP000258016"/>
    </source>
</evidence>
<dbReference type="GeneID" id="303486509"/>
<dbReference type="Proteomes" id="UP000258016">
    <property type="component" value="Chromosome"/>
</dbReference>
<dbReference type="RefSeq" id="WP_117352622.1">
    <property type="nucleotide sequence ID" value="NZ_CP020083.1"/>
</dbReference>
<feature type="chain" id="PRO_5047395905" evidence="1">
    <location>
        <begin position="22"/>
        <end position="540"/>
    </location>
</feature>
<evidence type="ECO:0000256" key="1">
    <source>
        <dbReference type="SAM" id="SignalP"/>
    </source>
</evidence>
<name>A0ABN5BBS1_9SPHN</name>
<keyword evidence="1" id="KW-0732">Signal</keyword>
<evidence type="ECO:0000313" key="2">
    <source>
        <dbReference type="EMBL" id="ASR52275.1"/>
    </source>
</evidence>
<organism evidence="2 3">
    <name type="scientific">Blastomonas fulva</name>
    <dbReference type="NCBI Taxonomy" id="1550728"/>
    <lineage>
        <taxon>Bacteria</taxon>
        <taxon>Pseudomonadati</taxon>
        <taxon>Pseudomonadota</taxon>
        <taxon>Alphaproteobacteria</taxon>
        <taxon>Sphingomonadales</taxon>
        <taxon>Sphingomonadaceae</taxon>
        <taxon>Blastomonas</taxon>
    </lineage>
</organism>